<protein>
    <submittedName>
        <fullName evidence="1">Uncharacterized protein</fullName>
    </submittedName>
</protein>
<dbReference type="Proteomes" id="UP000253744">
    <property type="component" value="Plasmid pDrdI"/>
</dbReference>
<dbReference type="RefSeq" id="WP_114673562.1">
    <property type="nucleotide sequence ID" value="NZ_CP031163.1"/>
</dbReference>
<organism evidence="1 2">
    <name type="scientific">Deinococcus wulumuqiensis</name>
    <dbReference type="NCBI Taxonomy" id="980427"/>
    <lineage>
        <taxon>Bacteria</taxon>
        <taxon>Thermotogati</taxon>
        <taxon>Deinococcota</taxon>
        <taxon>Deinococci</taxon>
        <taxon>Deinococcales</taxon>
        <taxon>Deinococcaceae</taxon>
        <taxon>Deinococcus</taxon>
    </lineage>
</organism>
<evidence type="ECO:0000313" key="1">
    <source>
        <dbReference type="EMBL" id="AXH00913.1"/>
    </source>
</evidence>
<sequence length="182" mass="20573">MSAVAARDAIDATVAYLHGEHLVDPQVSADAVWADLMSENLLHHIRHTADGMTTRSHDQVEWLHQLFRDYFLGEFLVSLSFDPAEPRLRHVKMTLRLAPAATVQACLISLALAPSLTQKRVLFDEFRAFGDLRQALFTQLRRDEIEAMLLDGVDALMDEAVVQEEDLKRAALYFYSPRLPEG</sequence>
<proteinExistence type="predicted"/>
<dbReference type="KEGG" id="dwu:DVJ83_17540"/>
<evidence type="ECO:0000313" key="2">
    <source>
        <dbReference type="Proteomes" id="UP000253744"/>
    </source>
</evidence>
<name>A0A345IMJ0_9DEIO</name>
<accession>A0A345IMJ0</accession>
<dbReference type="EMBL" id="CP031163">
    <property type="protein sequence ID" value="AXH00913.1"/>
    <property type="molecule type" value="Genomic_DNA"/>
</dbReference>
<gene>
    <name evidence="1" type="ORF">DVJ83_17540</name>
</gene>
<reference evidence="1 2" key="1">
    <citation type="submission" date="2018-07" db="EMBL/GenBank/DDBJ databases">
        <title>Complete Genome and Methylome Analysis of Deinococcus wulumuqiensis NEB 479.</title>
        <authorList>
            <person name="Fomenkov A."/>
            <person name="Luyten Y."/>
            <person name="Vincze T."/>
            <person name="Anton B.P."/>
            <person name="Clark T."/>
            <person name="Roberts R.J."/>
            <person name="Morgan R.D."/>
        </authorList>
    </citation>
    <scope>NUCLEOTIDE SEQUENCE [LARGE SCALE GENOMIC DNA]</scope>
    <source>
        <strain evidence="1 2">NEB 479</strain>
        <plasmid evidence="2">Plasmid pdrdi</plasmid>
    </source>
</reference>
<dbReference type="AlphaFoldDB" id="A0A345IMJ0"/>
<geneLocation type="plasmid" evidence="2">
    <name>pdrdi</name>
</geneLocation>
<keyword evidence="1" id="KW-0614">Plasmid</keyword>